<sequence>MLLKGLSGVSSVEDPITEAPRIRTPARARVVRKELPAPTSTTITTVAANVPDYSFYIRIIICLLGGLLLLNTLLLFRVNNIESQPTLGDDVAQVLRRLADQGKSHEQTVALENLLEKVNQLASELQKLKQQISQKQEL</sequence>
<evidence type="ECO:0000256" key="1">
    <source>
        <dbReference type="SAM" id="Coils"/>
    </source>
</evidence>
<evidence type="ECO:0000313" key="4">
    <source>
        <dbReference type="Proteomes" id="UP000270094"/>
    </source>
</evidence>
<keyword evidence="1" id="KW-0175">Coiled coil</keyword>
<keyword evidence="2" id="KW-1133">Transmembrane helix</keyword>
<reference evidence="3 4" key="1">
    <citation type="submission" date="2018-11" db="EMBL/GenBank/DDBJ databases">
        <authorList>
            <consortium name="Pathogen Informatics"/>
        </authorList>
    </citation>
    <scope>NUCLEOTIDE SEQUENCE [LARGE SCALE GENOMIC DNA]</scope>
</reference>
<accession>A0A3P7JQC8</accession>
<dbReference type="AlphaFoldDB" id="A0A3P7JQC8"/>
<gene>
    <name evidence="3" type="ORF">SVUK_LOCUS17157</name>
</gene>
<feature type="transmembrane region" description="Helical" evidence="2">
    <location>
        <begin position="55"/>
        <end position="76"/>
    </location>
</feature>
<keyword evidence="4" id="KW-1185">Reference proteome</keyword>
<evidence type="ECO:0000313" key="3">
    <source>
        <dbReference type="EMBL" id="VDM82159.1"/>
    </source>
</evidence>
<dbReference type="EMBL" id="UYYB01116244">
    <property type="protein sequence ID" value="VDM82159.1"/>
    <property type="molecule type" value="Genomic_DNA"/>
</dbReference>
<evidence type="ECO:0000256" key="2">
    <source>
        <dbReference type="SAM" id="Phobius"/>
    </source>
</evidence>
<keyword evidence="2" id="KW-0812">Transmembrane</keyword>
<name>A0A3P7JQC8_STRVU</name>
<protein>
    <submittedName>
        <fullName evidence="3">Uncharacterized protein</fullName>
    </submittedName>
</protein>
<organism evidence="3 4">
    <name type="scientific">Strongylus vulgaris</name>
    <name type="common">Blood worm</name>
    <dbReference type="NCBI Taxonomy" id="40348"/>
    <lineage>
        <taxon>Eukaryota</taxon>
        <taxon>Metazoa</taxon>
        <taxon>Ecdysozoa</taxon>
        <taxon>Nematoda</taxon>
        <taxon>Chromadorea</taxon>
        <taxon>Rhabditida</taxon>
        <taxon>Rhabditina</taxon>
        <taxon>Rhabditomorpha</taxon>
        <taxon>Strongyloidea</taxon>
        <taxon>Strongylidae</taxon>
        <taxon>Strongylus</taxon>
    </lineage>
</organism>
<keyword evidence="2" id="KW-0472">Membrane</keyword>
<feature type="coiled-coil region" evidence="1">
    <location>
        <begin position="111"/>
        <end position="138"/>
    </location>
</feature>
<proteinExistence type="predicted"/>
<dbReference type="Proteomes" id="UP000270094">
    <property type="component" value="Unassembled WGS sequence"/>
</dbReference>
<dbReference type="OrthoDB" id="10543945at2759"/>